<dbReference type="Proteomes" id="UP001054945">
    <property type="component" value="Unassembled WGS sequence"/>
</dbReference>
<evidence type="ECO:0000313" key="2">
    <source>
        <dbReference type="Proteomes" id="UP001054945"/>
    </source>
</evidence>
<reference evidence="1 2" key="1">
    <citation type="submission" date="2021-06" db="EMBL/GenBank/DDBJ databases">
        <title>Caerostris extrusa draft genome.</title>
        <authorList>
            <person name="Kono N."/>
            <person name="Arakawa K."/>
        </authorList>
    </citation>
    <scope>NUCLEOTIDE SEQUENCE [LARGE SCALE GENOMIC DNA]</scope>
</reference>
<name>A0AAV4UWH7_CAEEX</name>
<organism evidence="1 2">
    <name type="scientific">Caerostris extrusa</name>
    <name type="common">Bark spider</name>
    <name type="synonym">Caerostris bankana</name>
    <dbReference type="NCBI Taxonomy" id="172846"/>
    <lineage>
        <taxon>Eukaryota</taxon>
        <taxon>Metazoa</taxon>
        <taxon>Ecdysozoa</taxon>
        <taxon>Arthropoda</taxon>
        <taxon>Chelicerata</taxon>
        <taxon>Arachnida</taxon>
        <taxon>Araneae</taxon>
        <taxon>Araneomorphae</taxon>
        <taxon>Entelegynae</taxon>
        <taxon>Araneoidea</taxon>
        <taxon>Araneidae</taxon>
        <taxon>Caerostris</taxon>
    </lineage>
</organism>
<gene>
    <name evidence="1" type="ORF">CEXT_193181</name>
</gene>
<evidence type="ECO:0000313" key="1">
    <source>
        <dbReference type="EMBL" id="GIY62086.1"/>
    </source>
</evidence>
<sequence length="305" mass="34585">MDQVRAIVRNLYDEKDGGRGQYVAVKGDELKDFFVSCGLPVCEIRKEVLGDWAPKYDDLQELSQQYSMNCDNHLRGDDSSCSRRISFTFARYLDGVETSYPRAQRALIASWFWTCIKSSASCRVESFALCLSRAAYQTFKNDSHLRYWFCWPLSLCLYGKWHCSSGDIPICPLRPPVGLYNGRHYLRTIHCQERSSQPMGFRNLSKLSFPFRGYNRLESVRGEVKRLYDEKDRGRGLYGAVKGDEIKDFFVSCGLPVCEMKKSAWGSISTHSPVSQLLPLLPTSGGNPCLGNTDTVAQAYRLGPV</sequence>
<dbReference type="AlphaFoldDB" id="A0AAV4UWH7"/>
<proteinExistence type="predicted"/>
<dbReference type="EMBL" id="BPLR01013574">
    <property type="protein sequence ID" value="GIY62086.1"/>
    <property type="molecule type" value="Genomic_DNA"/>
</dbReference>
<comment type="caution">
    <text evidence="1">The sequence shown here is derived from an EMBL/GenBank/DDBJ whole genome shotgun (WGS) entry which is preliminary data.</text>
</comment>
<accession>A0AAV4UWH7</accession>
<protein>
    <submittedName>
        <fullName evidence="1">Uncharacterized protein</fullName>
    </submittedName>
</protein>
<keyword evidence="2" id="KW-1185">Reference proteome</keyword>